<dbReference type="EMBL" id="MU006226">
    <property type="protein sequence ID" value="KAF2826082.1"/>
    <property type="molecule type" value="Genomic_DNA"/>
</dbReference>
<dbReference type="Gene3D" id="3.80.10.10">
    <property type="entry name" value="Ribonuclease Inhibitor"/>
    <property type="match status" value="1"/>
</dbReference>
<reference evidence="1" key="1">
    <citation type="journal article" date="2020" name="Stud. Mycol.">
        <title>101 Dothideomycetes genomes: a test case for predicting lifestyles and emergence of pathogens.</title>
        <authorList>
            <person name="Haridas S."/>
            <person name="Albert R."/>
            <person name="Binder M."/>
            <person name="Bloem J."/>
            <person name="Labutti K."/>
            <person name="Salamov A."/>
            <person name="Andreopoulos B."/>
            <person name="Baker S."/>
            <person name="Barry K."/>
            <person name="Bills G."/>
            <person name="Bluhm B."/>
            <person name="Cannon C."/>
            <person name="Castanera R."/>
            <person name="Culley D."/>
            <person name="Daum C."/>
            <person name="Ezra D."/>
            <person name="Gonzalez J."/>
            <person name="Henrissat B."/>
            <person name="Kuo A."/>
            <person name="Liang C."/>
            <person name="Lipzen A."/>
            <person name="Lutzoni F."/>
            <person name="Magnuson J."/>
            <person name="Mondo S."/>
            <person name="Nolan M."/>
            <person name="Ohm R."/>
            <person name="Pangilinan J."/>
            <person name="Park H.-J."/>
            <person name="Ramirez L."/>
            <person name="Alfaro M."/>
            <person name="Sun H."/>
            <person name="Tritt A."/>
            <person name="Yoshinaga Y."/>
            <person name="Zwiers L.-H."/>
            <person name="Turgeon B."/>
            <person name="Goodwin S."/>
            <person name="Spatafora J."/>
            <person name="Crous P."/>
            <person name="Grigoriev I."/>
        </authorList>
    </citation>
    <scope>NUCLEOTIDE SEQUENCE</scope>
    <source>
        <strain evidence="1">CBS 113818</strain>
    </source>
</reference>
<dbReference type="InterPro" id="IPR032675">
    <property type="entry name" value="LRR_dom_sf"/>
</dbReference>
<evidence type="ECO:0000313" key="2">
    <source>
        <dbReference type="Proteomes" id="UP000799424"/>
    </source>
</evidence>
<proteinExistence type="predicted"/>
<dbReference type="SUPFAM" id="SSF52047">
    <property type="entry name" value="RNI-like"/>
    <property type="match status" value="1"/>
</dbReference>
<dbReference type="Proteomes" id="UP000799424">
    <property type="component" value="Unassembled WGS sequence"/>
</dbReference>
<accession>A0A6A6ZYE5</accession>
<dbReference type="OrthoDB" id="3682270at2759"/>
<evidence type="ECO:0008006" key="3">
    <source>
        <dbReference type="Google" id="ProtNLM"/>
    </source>
</evidence>
<keyword evidence="2" id="KW-1185">Reference proteome</keyword>
<sequence length="240" mass="26297">MDIQPHDQLDRLPTELKCIVARLLTALDNRKSLVLVNKAWAAVGLPFRWETFTTDLVHSNPRSLLGLGHPNSSIVKHVRNINLLARASSSNVDYLLTLLAKILRGQLHGFKSKETIQASTLSLLLVLHPALEVLHVPGGAMLGDTLQSPWTSDCFSNLTSMDIYTQCFSGKDLSRIATSCPKLEQLSLDLYSLVPGNVDAPNYDIIGRAPNSTQAPSEFEVALNAIASMPNLHTLRITNP</sequence>
<evidence type="ECO:0000313" key="1">
    <source>
        <dbReference type="EMBL" id="KAF2826082.1"/>
    </source>
</evidence>
<dbReference type="AlphaFoldDB" id="A0A6A6ZYE5"/>
<protein>
    <recommendedName>
        <fullName evidence="3">F-box domain-containing protein</fullName>
    </recommendedName>
</protein>
<name>A0A6A6ZYE5_9PLEO</name>
<organism evidence="1 2">
    <name type="scientific">Ophiobolus disseminans</name>
    <dbReference type="NCBI Taxonomy" id="1469910"/>
    <lineage>
        <taxon>Eukaryota</taxon>
        <taxon>Fungi</taxon>
        <taxon>Dikarya</taxon>
        <taxon>Ascomycota</taxon>
        <taxon>Pezizomycotina</taxon>
        <taxon>Dothideomycetes</taxon>
        <taxon>Pleosporomycetidae</taxon>
        <taxon>Pleosporales</taxon>
        <taxon>Pleosporineae</taxon>
        <taxon>Phaeosphaeriaceae</taxon>
        <taxon>Ophiobolus</taxon>
    </lineage>
</organism>
<gene>
    <name evidence="1" type="ORF">CC86DRAFT_293264</name>
</gene>